<gene>
    <name evidence="6" type="ordered locus">RC1_3808</name>
</gene>
<dbReference type="EMBL" id="CP000613">
    <property type="protein sequence ID" value="ACJ01151.1"/>
    <property type="molecule type" value="Genomic_DNA"/>
</dbReference>
<dbReference type="PROSITE" id="PS50943">
    <property type="entry name" value="HTH_CROC1"/>
    <property type="match status" value="1"/>
</dbReference>
<evidence type="ECO:0000256" key="3">
    <source>
        <dbReference type="ARBA" id="ARBA00023125"/>
    </source>
</evidence>
<dbReference type="PANTHER" id="PTHR46797:SF23">
    <property type="entry name" value="HTH-TYPE TRANSCRIPTIONAL REGULATOR SUTR"/>
    <property type="match status" value="1"/>
</dbReference>
<keyword evidence="2" id="KW-0805">Transcription regulation</keyword>
<dbReference type="PANTHER" id="PTHR46797">
    <property type="entry name" value="HTH-TYPE TRANSCRIPTIONAL REGULATOR"/>
    <property type="match status" value="1"/>
</dbReference>
<evidence type="ECO:0000313" key="6">
    <source>
        <dbReference type="EMBL" id="ACJ01151.1"/>
    </source>
</evidence>
<evidence type="ECO:0000259" key="5">
    <source>
        <dbReference type="PROSITE" id="PS50943"/>
    </source>
</evidence>
<feature type="domain" description="HTH cro/C1-type" evidence="5">
    <location>
        <begin position="29"/>
        <end position="83"/>
    </location>
</feature>
<dbReference type="SMART" id="SM00530">
    <property type="entry name" value="HTH_XRE"/>
    <property type="match status" value="1"/>
</dbReference>
<keyword evidence="4" id="KW-0804">Transcription</keyword>
<dbReference type="STRING" id="414684.RC1_3808"/>
<dbReference type="InterPro" id="IPR001387">
    <property type="entry name" value="Cro/C1-type_HTH"/>
</dbReference>
<dbReference type="InterPro" id="IPR050807">
    <property type="entry name" value="TransReg_Diox_bact_type"/>
</dbReference>
<dbReference type="InterPro" id="IPR018653">
    <property type="entry name" value="ScfR_C"/>
</dbReference>
<dbReference type="Proteomes" id="UP000001591">
    <property type="component" value="Chromosome"/>
</dbReference>
<sequence>MKISAGSSVDLRILRMEGGVRKQFVGVRLRRLREERGLTQAALARALELSPSYLNQLEQNLRPLTVPVLLRINAVFGVDVQMFSEDDEARLIADLREALSEAGLADGVALAELRELAAGMPAVGRALLALHRRGREAAGRLEQLSGHLGEGWQDAAKPLMPFEEVRDFFYARHNHVAELDEAGEALQREAGLVAGDMAAGLARHLARRHDVRVLADGEAAVPRRYDAASRTLRLSADLTPGQRAFQMATQLAFLDRGAMLDGLIAQADFSGEEARRLARIGLASYFAGAVLLPYRPFLAAAEALRYDIERLERQFGVGFETVCHRLSTLQRPGERGVPFFFVRVDRAGNISKRQSATDFHFSRVGGSCPLWNVYEAFAQPGRILIQRAAMPDGRQYLWLARTVGRGAGGFGAPARQFAVGLGCDLRHAARLVYAKGLDLADPEAATPIGAGCKVCERADCAQRAFPMIGRPLQVDEAVRRFAPY</sequence>
<dbReference type="HOGENOM" id="CLU_046383_0_0_5"/>
<dbReference type="GO" id="GO:0005829">
    <property type="term" value="C:cytosol"/>
    <property type="evidence" value="ECO:0007669"/>
    <property type="project" value="TreeGrafter"/>
</dbReference>
<evidence type="ECO:0000256" key="1">
    <source>
        <dbReference type="ARBA" id="ARBA00007227"/>
    </source>
</evidence>
<dbReference type="InterPro" id="IPR010359">
    <property type="entry name" value="IrrE_HExxH"/>
</dbReference>
<protein>
    <recommendedName>
        <fullName evidence="5">HTH cro/C1-type domain-containing protein</fullName>
    </recommendedName>
</protein>
<accession>B6IXX7</accession>
<dbReference type="CDD" id="cd00093">
    <property type="entry name" value="HTH_XRE"/>
    <property type="match status" value="1"/>
</dbReference>
<dbReference type="Pfam" id="PF06114">
    <property type="entry name" value="Peptidase_M78"/>
    <property type="match status" value="1"/>
</dbReference>
<keyword evidence="7" id="KW-1185">Reference proteome</keyword>
<evidence type="ECO:0000313" key="7">
    <source>
        <dbReference type="Proteomes" id="UP000001591"/>
    </source>
</evidence>
<organism evidence="6 7">
    <name type="scientific">Rhodospirillum centenum (strain ATCC 51521 / SW)</name>
    <dbReference type="NCBI Taxonomy" id="414684"/>
    <lineage>
        <taxon>Bacteria</taxon>
        <taxon>Pseudomonadati</taxon>
        <taxon>Pseudomonadota</taxon>
        <taxon>Alphaproteobacteria</taxon>
        <taxon>Rhodospirillales</taxon>
        <taxon>Rhodospirillaceae</taxon>
        <taxon>Rhodospirillum</taxon>
    </lineage>
</organism>
<dbReference type="SUPFAM" id="SSF47413">
    <property type="entry name" value="lambda repressor-like DNA-binding domains"/>
    <property type="match status" value="1"/>
</dbReference>
<dbReference type="eggNOG" id="COG1396">
    <property type="taxonomic scope" value="Bacteria"/>
</dbReference>
<reference evidence="6 7" key="1">
    <citation type="journal article" date="2010" name="BMC Genomics">
        <title>Metabolic flexibility revealed in the genome of the cyst-forming alpha-1 proteobacterium Rhodospirillum centenum.</title>
        <authorList>
            <person name="Lu Y.K."/>
            <person name="Marden J."/>
            <person name="Han M."/>
            <person name="Swingley W.D."/>
            <person name="Mastrian S.D."/>
            <person name="Chowdhury S.R."/>
            <person name="Hao J."/>
            <person name="Helmy T."/>
            <person name="Kim S."/>
            <person name="Kurdoglu A.A."/>
            <person name="Matthies H.J."/>
            <person name="Rollo D."/>
            <person name="Stothard P."/>
            <person name="Blankenship R.E."/>
            <person name="Bauer C.E."/>
            <person name="Touchman J.W."/>
        </authorList>
    </citation>
    <scope>NUCLEOTIDE SEQUENCE [LARGE SCALE GENOMIC DNA]</scope>
    <source>
        <strain evidence="7">ATCC 51521 / SW</strain>
    </source>
</reference>
<name>B6IXX7_RHOCS</name>
<dbReference type="eggNOG" id="COG3800">
    <property type="taxonomic scope" value="Bacteria"/>
</dbReference>
<dbReference type="Pfam" id="PF01381">
    <property type="entry name" value="HTH_3"/>
    <property type="match status" value="1"/>
</dbReference>
<dbReference type="Gene3D" id="1.10.260.40">
    <property type="entry name" value="lambda repressor-like DNA-binding domains"/>
    <property type="match status" value="1"/>
</dbReference>
<dbReference type="Pfam" id="PF09856">
    <property type="entry name" value="ScfRs"/>
    <property type="match status" value="1"/>
</dbReference>
<keyword evidence="3" id="KW-0238">DNA-binding</keyword>
<evidence type="ECO:0000256" key="4">
    <source>
        <dbReference type="ARBA" id="ARBA00023163"/>
    </source>
</evidence>
<evidence type="ECO:0000256" key="2">
    <source>
        <dbReference type="ARBA" id="ARBA00023015"/>
    </source>
</evidence>
<proteinExistence type="inferred from homology"/>
<dbReference type="InterPro" id="IPR010982">
    <property type="entry name" value="Lambda_DNA-bd_dom_sf"/>
</dbReference>
<dbReference type="PIRSF" id="PIRSF019251">
    <property type="entry name" value="Rv0465c"/>
    <property type="match status" value="1"/>
</dbReference>
<dbReference type="KEGG" id="rce:RC1_3808"/>
<dbReference type="InterPro" id="IPR026281">
    <property type="entry name" value="HTH_RamB"/>
</dbReference>
<dbReference type="AlphaFoldDB" id="B6IXX7"/>
<dbReference type="GO" id="GO:0003700">
    <property type="term" value="F:DNA-binding transcription factor activity"/>
    <property type="evidence" value="ECO:0007669"/>
    <property type="project" value="TreeGrafter"/>
</dbReference>
<comment type="similarity">
    <text evidence="1">Belongs to the short-chain fatty acyl-CoA assimilation regulator (ScfR) family.</text>
</comment>
<dbReference type="GO" id="GO:0003677">
    <property type="term" value="F:DNA binding"/>
    <property type="evidence" value="ECO:0007669"/>
    <property type="project" value="UniProtKB-KW"/>
</dbReference>